<dbReference type="AlphaFoldDB" id="A0A3Q0J8T4"/>
<proteinExistence type="predicted"/>
<gene>
    <name evidence="3" type="primary">LOC103516799</name>
</gene>
<protein>
    <submittedName>
        <fullName evidence="3">Uncharacterized protein LOC103516799</fullName>
    </submittedName>
</protein>
<dbReference type="PaxDb" id="121845-A0A3Q0J8T4"/>
<dbReference type="KEGG" id="dci:103516799"/>
<sequence>MYNIFKRRASSPVPSTPRDLKTFRLTRPPPPLEPIQPTPPPPPPSQFCDDTNDSTPSNNNDASINRYCVAQILNSQSSTSDSDSPLQLPQQQQQHNRQQTCPLSVSPPPPLPPSDIGYTTATAASRSRPKSVRLGLFRKTGSPPVWYISARQRSSWPYGIKELHARGFALIHMWYDVEKANGVGRRLEEHWPLVFKWDGWKRLLTLNENCPPIEDDQVVQYINAATGRRGQWLSLSEDNLAAYEMPGKSLAKPHAVRRLDAPSLSLELRQLIKKTYDVPNDERQEQELSDRLETT</sequence>
<dbReference type="GeneID" id="103516799"/>
<feature type="region of interest" description="Disordered" evidence="1">
    <location>
        <begin position="76"/>
        <end position="125"/>
    </location>
</feature>
<feature type="region of interest" description="Disordered" evidence="1">
    <location>
        <begin position="1"/>
        <end position="62"/>
    </location>
</feature>
<keyword evidence="2" id="KW-1185">Reference proteome</keyword>
<evidence type="ECO:0000256" key="1">
    <source>
        <dbReference type="SAM" id="MobiDB-lite"/>
    </source>
</evidence>
<feature type="compositionally biased region" description="Low complexity" evidence="1">
    <location>
        <begin position="76"/>
        <end position="94"/>
    </location>
</feature>
<dbReference type="RefSeq" id="XP_026684897.1">
    <property type="nucleotide sequence ID" value="XM_026829096.1"/>
</dbReference>
<accession>A0A3Q0J8T4</accession>
<name>A0A3Q0J8T4_DIACI</name>
<evidence type="ECO:0000313" key="2">
    <source>
        <dbReference type="Proteomes" id="UP000079169"/>
    </source>
</evidence>
<reference evidence="3" key="1">
    <citation type="submission" date="2025-08" db="UniProtKB">
        <authorList>
            <consortium name="RefSeq"/>
        </authorList>
    </citation>
    <scope>IDENTIFICATION</scope>
</reference>
<evidence type="ECO:0000313" key="3">
    <source>
        <dbReference type="RefSeq" id="XP_026684897.1"/>
    </source>
</evidence>
<dbReference type="Proteomes" id="UP000079169">
    <property type="component" value="Unplaced"/>
</dbReference>
<organism evidence="2 3">
    <name type="scientific">Diaphorina citri</name>
    <name type="common">Asian citrus psyllid</name>
    <dbReference type="NCBI Taxonomy" id="121845"/>
    <lineage>
        <taxon>Eukaryota</taxon>
        <taxon>Metazoa</taxon>
        <taxon>Ecdysozoa</taxon>
        <taxon>Arthropoda</taxon>
        <taxon>Hexapoda</taxon>
        <taxon>Insecta</taxon>
        <taxon>Pterygota</taxon>
        <taxon>Neoptera</taxon>
        <taxon>Paraneoptera</taxon>
        <taxon>Hemiptera</taxon>
        <taxon>Sternorrhyncha</taxon>
        <taxon>Psylloidea</taxon>
        <taxon>Psyllidae</taxon>
        <taxon>Diaphorininae</taxon>
        <taxon>Diaphorina</taxon>
    </lineage>
</organism>
<feature type="compositionally biased region" description="Pro residues" evidence="1">
    <location>
        <begin position="27"/>
        <end position="45"/>
    </location>
</feature>